<feature type="chain" id="PRO_5001970723" evidence="1">
    <location>
        <begin position="23"/>
        <end position="150"/>
    </location>
</feature>
<protein>
    <submittedName>
        <fullName evidence="2">Uncharacterized protein</fullName>
    </submittedName>
</protein>
<dbReference type="EMBL" id="KF860786">
    <property type="protein sequence ID" value="AIW62681.1"/>
    <property type="molecule type" value="mRNA"/>
</dbReference>
<reference evidence="2" key="1">
    <citation type="submission" date="2013-11" db="EMBL/GenBank/DDBJ databases">
        <authorList>
            <person name="Thropp P.A."/>
            <person name="Correa S.M."/>
            <person name="Garb J.E."/>
            <person name="Binford G.J."/>
        </authorList>
    </citation>
    <scope>NUCLEOTIDE SEQUENCE</scope>
    <source>
        <tissue evidence="2">Venom gland</tissue>
    </source>
</reference>
<reference evidence="2" key="2">
    <citation type="journal article" date="2014" name="J. Proteome Res.">
        <title>Spit and venom from scytodes spiders: a diverse and distinct cocktail.</title>
        <authorList>
            <person name="Zobel-Thropp P.A."/>
            <person name="Correa S.M."/>
            <person name="Garb J.E."/>
            <person name="Binford G.J."/>
        </authorList>
    </citation>
    <scope>NUCLEOTIDE SEQUENCE</scope>
    <source>
        <tissue evidence="2">Venom gland</tissue>
    </source>
</reference>
<sequence>MNEYTFPLVIFLKLIIMPNVLVQSQNDDMPEDPNAPYLTISIFKLQSFILCYALTENRAAQIQQHRIENLLPDVVKDRLRYCQKTVLGETIFEGFDHIKEDPSIPKEVFSCVRKGLRELTYREKRQVVTFEDNARRLAVAACGAKEDDLY</sequence>
<keyword evidence="1" id="KW-0732">Signal</keyword>
<accession>A0A0A0VA90</accession>
<proteinExistence type="evidence at transcript level"/>
<dbReference type="AlphaFoldDB" id="A0A0A0VA90"/>
<evidence type="ECO:0000313" key="2">
    <source>
        <dbReference type="EMBL" id="AIW62681.1"/>
    </source>
</evidence>
<organism evidence="2">
    <name type="scientific">Scytodes thoracica</name>
    <name type="common">Spitting spider</name>
    <name type="synonym">Aranea thoracica</name>
    <dbReference type="NCBI Taxonomy" id="1112478"/>
    <lineage>
        <taxon>Eukaryota</taxon>
        <taxon>Metazoa</taxon>
        <taxon>Ecdysozoa</taxon>
        <taxon>Arthropoda</taxon>
        <taxon>Chelicerata</taxon>
        <taxon>Arachnida</taxon>
        <taxon>Araneae</taxon>
        <taxon>Araneomorphae</taxon>
        <taxon>Haplogynae</taxon>
        <taxon>Scytodoidea</taxon>
        <taxon>Scytodidae</taxon>
        <taxon>Scytodes</taxon>
    </lineage>
</organism>
<feature type="signal peptide" evidence="1">
    <location>
        <begin position="1"/>
        <end position="22"/>
    </location>
</feature>
<evidence type="ECO:0000256" key="1">
    <source>
        <dbReference type="SAM" id="SignalP"/>
    </source>
</evidence>
<name>A0A0A0VA90_SCYTH</name>